<feature type="compositionally biased region" description="Basic residues" evidence="1">
    <location>
        <begin position="75"/>
        <end position="86"/>
    </location>
</feature>
<dbReference type="Gene3D" id="3.40.250.10">
    <property type="entry name" value="Rhodanese-like domain"/>
    <property type="match status" value="1"/>
</dbReference>
<evidence type="ECO:0000313" key="3">
    <source>
        <dbReference type="EMBL" id="KYQ92564.1"/>
    </source>
</evidence>
<organism evidence="3 4">
    <name type="scientific">Tieghemostelium lacteum</name>
    <name type="common">Slime mold</name>
    <name type="synonym">Dictyostelium lacteum</name>
    <dbReference type="NCBI Taxonomy" id="361077"/>
    <lineage>
        <taxon>Eukaryota</taxon>
        <taxon>Amoebozoa</taxon>
        <taxon>Evosea</taxon>
        <taxon>Eumycetozoa</taxon>
        <taxon>Dictyostelia</taxon>
        <taxon>Dictyosteliales</taxon>
        <taxon>Raperosteliaceae</taxon>
        <taxon>Tieghemostelium</taxon>
    </lineage>
</organism>
<name>A0A151ZFB8_TIELA</name>
<sequence>MFRLITNSLKSNGLVNQLYKSSNILSNNTLINNSSKSLLFCKSYTTNTTTTTTTTTITEPIYQNIPGVAGPTKKPTPKKVPKRRPGKVRSIEYKQYASIPRLAGKGLFRITKMGFDYYLIDVRDPEQFKTESIIGSVNHPVSTIEQTSEPMDRNTMVLVMGQKERGWVQQCEAALKLQQKGFKNVIVLEVGPQEMVDLGFFYTSEKDFAQ</sequence>
<reference evidence="3 4" key="1">
    <citation type="submission" date="2015-12" db="EMBL/GenBank/DDBJ databases">
        <title>Dictyostelia acquired genes for synthesis and detection of signals that induce cell-type specialization by lateral gene transfer from prokaryotes.</title>
        <authorList>
            <person name="Gloeckner G."/>
            <person name="Schaap P."/>
        </authorList>
    </citation>
    <scope>NUCLEOTIDE SEQUENCE [LARGE SCALE GENOMIC DNA]</scope>
    <source>
        <strain evidence="3 4">TK</strain>
    </source>
</reference>
<evidence type="ECO:0000256" key="1">
    <source>
        <dbReference type="SAM" id="MobiDB-lite"/>
    </source>
</evidence>
<keyword evidence="4" id="KW-1185">Reference proteome</keyword>
<dbReference type="InParanoid" id="A0A151ZFB8"/>
<dbReference type="InterPro" id="IPR001763">
    <property type="entry name" value="Rhodanese-like_dom"/>
</dbReference>
<comment type="caution">
    <text evidence="3">The sequence shown here is derived from an EMBL/GenBank/DDBJ whole genome shotgun (WGS) entry which is preliminary data.</text>
</comment>
<dbReference type="SUPFAM" id="SSF52821">
    <property type="entry name" value="Rhodanese/Cell cycle control phosphatase"/>
    <property type="match status" value="1"/>
</dbReference>
<dbReference type="OrthoDB" id="566238at2759"/>
<gene>
    <name evidence="3" type="ORF">DLAC_11657</name>
</gene>
<evidence type="ECO:0000259" key="2">
    <source>
        <dbReference type="PROSITE" id="PS50206"/>
    </source>
</evidence>
<dbReference type="SMART" id="SM00450">
    <property type="entry name" value="RHOD"/>
    <property type="match status" value="1"/>
</dbReference>
<feature type="region of interest" description="Disordered" evidence="1">
    <location>
        <begin position="65"/>
        <end position="86"/>
    </location>
</feature>
<proteinExistence type="predicted"/>
<feature type="domain" description="Rhodanese" evidence="2">
    <location>
        <begin position="113"/>
        <end position="195"/>
    </location>
</feature>
<dbReference type="Proteomes" id="UP000076078">
    <property type="component" value="Unassembled WGS sequence"/>
</dbReference>
<dbReference type="Pfam" id="PF00581">
    <property type="entry name" value="Rhodanese"/>
    <property type="match status" value="1"/>
</dbReference>
<dbReference type="AlphaFoldDB" id="A0A151ZFB8"/>
<dbReference type="OMA" id="KERGWPQ"/>
<dbReference type="CDD" id="cd00158">
    <property type="entry name" value="RHOD"/>
    <property type="match status" value="1"/>
</dbReference>
<dbReference type="PROSITE" id="PS50206">
    <property type="entry name" value="RHODANESE_3"/>
    <property type="match status" value="1"/>
</dbReference>
<dbReference type="EMBL" id="LODT01000029">
    <property type="protein sequence ID" value="KYQ92564.1"/>
    <property type="molecule type" value="Genomic_DNA"/>
</dbReference>
<dbReference type="InterPro" id="IPR036873">
    <property type="entry name" value="Rhodanese-like_dom_sf"/>
</dbReference>
<accession>A0A151ZFB8</accession>
<evidence type="ECO:0000313" key="4">
    <source>
        <dbReference type="Proteomes" id="UP000076078"/>
    </source>
</evidence>
<protein>
    <recommendedName>
        <fullName evidence="2">Rhodanese domain-containing protein</fullName>
    </recommendedName>
</protein>